<comment type="caution">
    <text evidence="1">The sequence shown here is derived from an EMBL/GenBank/DDBJ whole genome shotgun (WGS) entry which is preliminary data.</text>
</comment>
<evidence type="ECO:0000313" key="1">
    <source>
        <dbReference type="EMBL" id="GMS98630.1"/>
    </source>
</evidence>
<dbReference type="SUPFAM" id="SSF54695">
    <property type="entry name" value="POZ domain"/>
    <property type="match status" value="1"/>
</dbReference>
<reference evidence="1" key="1">
    <citation type="submission" date="2023-10" db="EMBL/GenBank/DDBJ databases">
        <title>Genome assembly of Pristionchus species.</title>
        <authorList>
            <person name="Yoshida K."/>
            <person name="Sommer R.J."/>
        </authorList>
    </citation>
    <scope>NUCLEOTIDE SEQUENCE</scope>
    <source>
        <strain evidence="1">RS0144</strain>
    </source>
</reference>
<dbReference type="InterPro" id="IPR011333">
    <property type="entry name" value="SKP1/BTB/POZ_sf"/>
</dbReference>
<proteinExistence type="predicted"/>
<feature type="non-terminal residue" evidence="1">
    <location>
        <position position="150"/>
    </location>
</feature>
<accession>A0AAV5TVS4</accession>
<dbReference type="AlphaFoldDB" id="A0AAV5TVS4"/>
<name>A0AAV5TVS4_9BILA</name>
<dbReference type="Gene3D" id="3.30.710.10">
    <property type="entry name" value="Potassium Channel Kv1.1, Chain A"/>
    <property type="match status" value="1"/>
</dbReference>
<evidence type="ECO:0000313" key="2">
    <source>
        <dbReference type="Proteomes" id="UP001432027"/>
    </source>
</evidence>
<gene>
    <name evidence="1" type="ORF">PENTCL1PPCAC_20805</name>
</gene>
<dbReference type="EMBL" id="BTSX01000005">
    <property type="protein sequence ID" value="GMS98630.1"/>
    <property type="molecule type" value="Genomic_DNA"/>
</dbReference>
<evidence type="ECO:0008006" key="3">
    <source>
        <dbReference type="Google" id="ProtNLM"/>
    </source>
</evidence>
<feature type="non-terminal residue" evidence="1">
    <location>
        <position position="1"/>
    </location>
</feature>
<dbReference type="Proteomes" id="UP001432027">
    <property type="component" value="Unassembled WGS sequence"/>
</dbReference>
<organism evidence="1 2">
    <name type="scientific">Pristionchus entomophagus</name>
    <dbReference type="NCBI Taxonomy" id="358040"/>
    <lineage>
        <taxon>Eukaryota</taxon>
        <taxon>Metazoa</taxon>
        <taxon>Ecdysozoa</taxon>
        <taxon>Nematoda</taxon>
        <taxon>Chromadorea</taxon>
        <taxon>Rhabditida</taxon>
        <taxon>Rhabditina</taxon>
        <taxon>Diplogasteromorpha</taxon>
        <taxon>Diplogasteroidea</taxon>
        <taxon>Neodiplogasteridae</taxon>
        <taxon>Pristionchus</taxon>
    </lineage>
</organism>
<protein>
    <recommendedName>
        <fullName evidence="3">BTB domain-containing protein</fullName>
    </recommendedName>
</protein>
<keyword evidence="2" id="KW-1185">Reference proteome</keyword>
<sequence length="150" mass="17486">QVASLFSPYFYNIFYGGYKENVQTTIELKDDRFEPLDRVFDLSIFSYKPINDVLDSVGWAEMSSLLECADRYAFLPLFDTFQDRCVPFVLKMKESTDENLRCVQECALLVRKYDVLAEFVNKFCLSECLEKLENDRTDQITAELHGKIAE</sequence>